<reference evidence="2" key="1">
    <citation type="submission" date="2023-03" db="EMBL/GenBank/DDBJ databases">
        <title>Mesosutterella sp. nov. isolated from porcine feces.</title>
        <authorList>
            <person name="Yu S."/>
        </authorList>
    </citation>
    <scope>NUCLEOTIDE SEQUENCE</scope>
    <source>
        <strain evidence="2">AGMB02718</strain>
    </source>
</reference>
<proteinExistence type="predicted"/>
<keyword evidence="3" id="KW-1185">Reference proteome</keyword>
<dbReference type="RefSeq" id="WP_243377642.1">
    <property type="nucleotide sequence ID" value="NZ_JAKZJU020000001.1"/>
</dbReference>
<dbReference type="EMBL" id="JAKZJU020000001">
    <property type="protein sequence ID" value="MDL2059374.1"/>
    <property type="molecule type" value="Genomic_DNA"/>
</dbReference>
<dbReference type="InterPro" id="IPR046148">
    <property type="entry name" value="Septknot"/>
</dbReference>
<evidence type="ECO:0000313" key="2">
    <source>
        <dbReference type="EMBL" id="MDL2059374.1"/>
    </source>
</evidence>
<comment type="caution">
    <text evidence="2">The sequence shown here is derived from an EMBL/GenBank/DDBJ whole genome shotgun (WGS) entry which is preliminary data.</text>
</comment>
<gene>
    <name evidence="2" type="ORF">MUN46_005440</name>
</gene>
<organism evidence="2 3">
    <name type="scientific">Mesosutterella faecium</name>
    <dbReference type="NCBI Taxonomy" id="2925194"/>
    <lineage>
        <taxon>Bacteria</taxon>
        <taxon>Pseudomonadati</taxon>
        <taxon>Pseudomonadota</taxon>
        <taxon>Betaproteobacteria</taxon>
        <taxon>Burkholderiales</taxon>
        <taxon>Sutterellaceae</taxon>
        <taxon>Mesosutterella</taxon>
    </lineage>
</organism>
<evidence type="ECO:0000313" key="3">
    <source>
        <dbReference type="Proteomes" id="UP001165481"/>
    </source>
</evidence>
<feature type="domain" description="7(1) septoil knot" evidence="1">
    <location>
        <begin position="38"/>
        <end position="111"/>
    </location>
</feature>
<sequence length="112" mass="12408">MRFQSMAGAVVLGVLPLLFIFPDPAWAGGVSGDCSWNGIPLYGNVKVVNSFPDIKVRIVSSFPDLKVKEVDSFPDSCGKWRFVDSFPDFKVKFVDSFPDIEIKYVDSFPGLP</sequence>
<accession>A0ABT7ILZ2</accession>
<dbReference type="Pfam" id="PF19647">
    <property type="entry name" value="Septknot"/>
    <property type="match status" value="1"/>
</dbReference>
<evidence type="ECO:0000259" key="1">
    <source>
        <dbReference type="Pfam" id="PF19647"/>
    </source>
</evidence>
<protein>
    <recommendedName>
        <fullName evidence="1">7(1) septoil knot domain-containing protein</fullName>
    </recommendedName>
</protein>
<name>A0ABT7ILZ2_9BURK</name>
<dbReference type="Proteomes" id="UP001165481">
    <property type="component" value="Unassembled WGS sequence"/>
</dbReference>